<feature type="region of interest" description="Disordered" evidence="1">
    <location>
        <begin position="256"/>
        <end position="277"/>
    </location>
</feature>
<dbReference type="EMBL" id="LGTL01000010">
    <property type="protein sequence ID" value="KPA79710.1"/>
    <property type="molecule type" value="Genomic_DNA"/>
</dbReference>
<dbReference type="VEuPathDB" id="TriTrypDB:LpyrH10_10_2420"/>
<reference evidence="2 3" key="1">
    <citation type="submission" date="2015-07" db="EMBL/GenBank/DDBJ databases">
        <title>High-quality genome of monoxenous trypanosomatid Leptomonas pyrrhocoris.</title>
        <authorList>
            <person name="Flegontov P."/>
            <person name="Butenko A."/>
            <person name="Firsov S."/>
            <person name="Vlcek C."/>
            <person name="Logacheva M.D."/>
            <person name="Field M."/>
            <person name="Filatov D."/>
            <person name="Flegontova O."/>
            <person name="Gerasimov E."/>
            <person name="Jackson A.P."/>
            <person name="Kelly S."/>
            <person name="Opperdoes F."/>
            <person name="O'Reilly A."/>
            <person name="Votypka J."/>
            <person name="Yurchenko V."/>
            <person name="Lukes J."/>
        </authorList>
    </citation>
    <scope>NUCLEOTIDE SEQUENCE [LARGE SCALE GENOMIC DNA]</scope>
    <source>
        <strain evidence="2">H10</strain>
    </source>
</reference>
<dbReference type="EMBL" id="LGTL01000010">
    <property type="protein sequence ID" value="KPA79709.1"/>
    <property type="molecule type" value="Genomic_DNA"/>
</dbReference>
<dbReference type="RefSeq" id="XP_015658147.1">
    <property type="nucleotide sequence ID" value="XM_015803505.1"/>
</dbReference>
<name>A0A0N0VF43_LEPPY</name>
<gene>
    <name evidence="2" type="ORF">ABB37_05473</name>
</gene>
<dbReference type="OrthoDB" id="272743at2759"/>
<keyword evidence="3" id="KW-1185">Reference proteome</keyword>
<comment type="caution">
    <text evidence="2">The sequence shown here is derived from an EMBL/GenBank/DDBJ whole genome shotgun (WGS) entry which is preliminary data.</text>
</comment>
<dbReference type="GeneID" id="26905763"/>
<protein>
    <submittedName>
        <fullName evidence="2">Uncharacterized protein</fullName>
    </submittedName>
</protein>
<accession>A0A0N0VF43</accession>
<feature type="compositionally biased region" description="Low complexity" evidence="1">
    <location>
        <begin position="256"/>
        <end position="267"/>
    </location>
</feature>
<dbReference type="RefSeq" id="XP_015658148.1">
    <property type="nucleotide sequence ID" value="XM_015803506.1"/>
</dbReference>
<feature type="region of interest" description="Disordered" evidence="1">
    <location>
        <begin position="147"/>
        <end position="212"/>
    </location>
</feature>
<dbReference type="Proteomes" id="UP000037923">
    <property type="component" value="Unassembled WGS sequence"/>
</dbReference>
<proteinExistence type="predicted"/>
<dbReference type="OMA" id="RRPNHIA"/>
<dbReference type="EMBL" id="LGTL01000010">
    <property type="protein sequence ID" value="KPA79708.1"/>
    <property type="molecule type" value="Genomic_DNA"/>
</dbReference>
<feature type="compositionally biased region" description="Acidic residues" evidence="1">
    <location>
        <begin position="178"/>
        <end position="187"/>
    </location>
</feature>
<evidence type="ECO:0000313" key="3">
    <source>
        <dbReference type="Proteomes" id="UP000037923"/>
    </source>
</evidence>
<feature type="region of interest" description="Disordered" evidence="1">
    <location>
        <begin position="73"/>
        <end position="98"/>
    </location>
</feature>
<dbReference type="RefSeq" id="XP_015658149.1">
    <property type="nucleotide sequence ID" value="XM_015803507.1"/>
</dbReference>
<evidence type="ECO:0000256" key="1">
    <source>
        <dbReference type="SAM" id="MobiDB-lite"/>
    </source>
</evidence>
<sequence length="348" mass="37483">MGETVTKVSGAAALKLQRERSSTYQQWTSQFHRALAGAITPDELHRNIQGVVLPELQRVSTALRALQRSLTEQMGGDGVPNPATASAAENRVADNQHSRERNLAEWIDQLQSLEREHYGVTLALASQLVDHCTPNVLSALPLTGEKEEMQSQGLPAKATELSGEVVPADVKSLFKPEDSEDEDSNEEIEWRGKRPAGPPPAPAPAAEADAAEKQTAVPATLCVHDGGRCALLRLIPPLFQTHLFFVDCKEGVDELGGASSSSSASLSPHDGDDGAESLALPVYGKRESGRAAGNGQRGTPIAYYVPSVVSHRCVGWSRTVEPIVRRQDALRTAIEDMCEELQNEVSDL</sequence>
<dbReference type="AlphaFoldDB" id="A0A0N0VF43"/>
<evidence type="ECO:0000313" key="2">
    <source>
        <dbReference type="EMBL" id="KPA79708.1"/>
    </source>
</evidence>
<organism evidence="2 3">
    <name type="scientific">Leptomonas pyrrhocoris</name>
    <name type="common">Firebug parasite</name>
    <dbReference type="NCBI Taxonomy" id="157538"/>
    <lineage>
        <taxon>Eukaryota</taxon>
        <taxon>Discoba</taxon>
        <taxon>Euglenozoa</taxon>
        <taxon>Kinetoplastea</taxon>
        <taxon>Metakinetoplastina</taxon>
        <taxon>Trypanosomatida</taxon>
        <taxon>Trypanosomatidae</taxon>
        <taxon>Leishmaniinae</taxon>
        <taxon>Leptomonas</taxon>
    </lineage>
</organism>